<evidence type="ECO:0000256" key="1">
    <source>
        <dbReference type="SAM" id="MobiDB-lite"/>
    </source>
</evidence>
<feature type="compositionally biased region" description="Basic and acidic residues" evidence="1">
    <location>
        <begin position="25"/>
        <end position="36"/>
    </location>
</feature>
<evidence type="ECO:0000313" key="2">
    <source>
        <dbReference type="EMBL" id="KAF9507316.1"/>
    </source>
</evidence>
<reference evidence="2" key="1">
    <citation type="journal article" date="2020" name="Nat. Commun.">
        <title>Large-scale genome sequencing of mycorrhizal fungi provides insights into the early evolution of symbiotic traits.</title>
        <authorList>
            <person name="Miyauchi S."/>
            <person name="Kiss E."/>
            <person name="Kuo A."/>
            <person name="Drula E."/>
            <person name="Kohler A."/>
            <person name="Sanchez-Garcia M."/>
            <person name="Morin E."/>
            <person name="Andreopoulos B."/>
            <person name="Barry K.W."/>
            <person name="Bonito G."/>
            <person name="Buee M."/>
            <person name="Carver A."/>
            <person name="Chen C."/>
            <person name="Cichocki N."/>
            <person name="Clum A."/>
            <person name="Culley D."/>
            <person name="Crous P.W."/>
            <person name="Fauchery L."/>
            <person name="Girlanda M."/>
            <person name="Hayes R.D."/>
            <person name="Keri Z."/>
            <person name="LaButti K."/>
            <person name="Lipzen A."/>
            <person name="Lombard V."/>
            <person name="Magnuson J."/>
            <person name="Maillard F."/>
            <person name="Murat C."/>
            <person name="Nolan M."/>
            <person name="Ohm R.A."/>
            <person name="Pangilinan J."/>
            <person name="Pereira M.F."/>
            <person name="Perotto S."/>
            <person name="Peter M."/>
            <person name="Pfister S."/>
            <person name="Riley R."/>
            <person name="Sitrit Y."/>
            <person name="Stielow J.B."/>
            <person name="Szollosi G."/>
            <person name="Zifcakova L."/>
            <person name="Stursova M."/>
            <person name="Spatafora J.W."/>
            <person name="Tedersoo L."/>
            <person name="Vaario L.M."/>
            <person name="Yamada A."/>
            <person name="Yan M."/>
            <person name="Wang P."/>
            <person name="Xu J."/>
            <person name="Bruns T."/>
            <person name="Baldrian P."/>
            <person name="Vilgalys R."/>
            <person name="Dunand C."/>
            <person name="Henrissat B."/>
            <person name="Grigoriev I.V."/>
            <person name="Hibbett D."/>
            <person name="Nagy L.G."/>
            <person name="Martin F.M."/>
        </authorList>
    </citation>
    <scope>NUCLEOTIDE SEQUENCE</scope>
    <source>
        <strain evidence="2">UP504</strain>
    </source>
</reference>
<organism evidence="2 3">
    <name type="scientific">Hydnum rufescens UP504</name>
    <dbReference type="NCBI Taxonomy" id="1448309"/>
    <lineage>
        <taxon>Eukaryota</taxon>
        <taxon>Fungi</taxon>
        <taxon>Dikarya</taxon>
        <taxon>Basidiomycota</taxon>
        <taxon>Agaricomycotina</taxon>
        <taxon>Agaricomycetes</taxon>
        <taxon>Cantharellales</taxon>
        <taxon>Hydnaceae</taxon>
        <taxon>Hydnum</taxon>
    </lineage>
</organism>
<evidence type="ECO:0000313" key="3">
    <source>
        <dbReference type="Proteomes" id="UP000886523"/>
    </source>
</evidence>
<keyword evidence="3" id="KW-1185">Reference proteome</keyword>
<gene>
    <name evidence="2" type="ORF">BS47DRAFT_1398731</name>
</gene>
<sequence>MRSVWAHQPSDDNPSEAGRLATGDGSHDGARCDQDLLHPNSPSRHMPRSFVPSLPSHPTPKSSSPVKSAVRFTSSMPLPLPSAMMETDTNMSKVLMALEQLRLELTSVWLELSTLRHEVSGVHRDISVLWSDVGEIHDILSGSYDE</sequence>
<dbReference type="EMBL" id="MU129084">
    <property type="protein sequence ID" value="KAF9507316.1"/>
    <property type="molecule type" value="Genomic_DNA"/>
</dbReference>
<dbReference type="AlphaFoldDB" id="A0A9P6AM39"/>
<comment type="caution">
    <text evidence="2">The sequence shown here is derived from an EMBL/GenBank/DDBJ whole genome shotgun (WGS) entry which is preliminary data.</text>
</comment>
<accession>A0A9P6AM39</accession>
<feature type="compositionally biased region" description="Polar residues" evidence="1">
    <location>
        <begin position="59"/>
        <end position="69"/>
    </location>
</feature>
<feature type="region of interest" description="Disordered" evidence="1">
    <location>
        <begin position="1"/>
        <end position="69"/>
    </location>
</feature>
<proteinExistence type="predicted"/>
<protein>
    <submittedName>
        <fullName evidence="2">Uncharacterized protein</fullName>
    </submittedName>
</protein>
<dbReference type="Proteomes" id="UP000886523">
    <property type="component" value="Unassembled WGS sequence"/>
</dbReference>
<name>A0A9P6AM39_9AGAM</name>